<reference evidence="1 2" key="1">
    <citation type="submission" date="2019-09" db="EMBL/GenBank/DDBJ databases">
        <title>Genome Sequences of Streptomyces kaniharaensis ATCC 21070.</title>
        <authorList>
            <person name="Zhu W."/>
            <person name="De Crecy-Lagard V."/>
            <person name="Richards N.G."/>
        </authorList>
    </citation>
    <scope>NUCLEOTIDE SEQUENCE [LARGE SCALE GENOMIC DNA]</scope>
    <source>
        <strain evidence="1 2">SF-557</strain>
    </source>
</reference>
<comment type="caution">
    <text evidence="1">The sequence shown here is derived from an EMBL/GenBank/DDBJ whole genome shotgun (WGS) entry which is preliminary data.</text>
</comment>
<protein>
    <submittedName>
        <fullName evidence="1">Uncharacterized protein</fullName>
    </submittedName>
</protein>
<dbReference type="RefSeq" id="WP_153463362.1">
    <property type="nucleotide sequence ID" value="NZ_WBOF01000001.1"/>
</dbReference>
<dbReference type="EMBL" id="WBOF01000001">
    <property type="protein sequence ID" value="MQS14536.1"/>
    <property type="molecule type" value="Genomic_DNA"/>
</dbReference>
<name>A0A6N7KSF1_9ACTN</name>
<keyword evidence="2" id="KW-1185">Reference proteome</keyword>
<sequence length="72" mass="7382">MTTVVRPDTPTGIVITLDTSKAGRYISAECQLDAHHGCPGGIWDEGGARVLVCLCGHAGCSCARNLPGGDAE</sequence>
<evidence type="ECO:0000313" key="2">
    <source>
        <dbReference type="Proteomes" id="UP000450000"/>
    </source>
</evidence>
<dbReference type="OrthoDB" id="4344947at2"/>
<evidence type="ECO:0000313" key="1">
    <source>
        <dbReference type="EMBL" id="MQS14536.1"/>
    </source>
</evidence>
<dbReference type="Proteomes" id="UP000450000">
    <property type="component" value="Unassembled WGS sequence"/>
</dbReference>
<proteinExistence type="predicted"/>
<gene>
    <name evidence="1" type="ORF">F7Q99_20275</name>
</gene>
<organism evidence="1 2">
    <name type="scientific">Streptomyces kaniharaensis</name>
    <dbReference type="NCBI Taxonomy" id="212423"/>
    <lineage>
        <taxon>Bacteria</taxon>
        <taxon>Bacillati</taxon>
        <taxon>Actinomycetota</taxon>
        <taxon>Actinomycetes</taxon>
        <taxon>Kitasatosporales</taxon>
        <taxon>Streptomycetaceae</taxon>
        <taxon>Streptomyces</taxon>
    </lineage>
</organism>
<dbReference type="AlphaFoldDB" id="A0A6N7KSF1"/>
<accession>A0A6N7KSF1</accession>